<reference evidence="1 2" key="1">
    <citation type="journal article" date="2012" name="PLoS Pathog.">
        <title>Diverse lifestyles and strategies of plant pathogenesis encoded in the genomes of eighteen Dothideomycetes fungi.</title>
        <authorList>
            <person name="Ohm R.A."/>
            <person name="Feau N."/>
            <person name="Henrissat B."/>
            <person name="Schoch C.L."/>
            <person name="Horwitz B.A."/>
            <person name="Barry K.W."/>
            <person name="Condon B.J."/>
            <person name="Copeland A.C."/>
            <person name="Dhillon B."/>
            <person name="Glaser F."/>
            <person name="Hesse C.N."/>
            <person name="Kosti I."/>
            <person name="LaButti K."/>
            <person name="Lindquist E.A."/>
            <person name="Lucas S."/>
            <person name="Salamov A.A."/>
            <person name="Bradshaw R.E."/>
            <person name="Ciuffetti L."/>
            <person name="Hamelin R.C."/>
            <person name="Kema G.H.J."/>
            <person name="Lawrence C."/>
            <person name="Scott J.A."/>
            <person name="Spatafora J.W."/>
            <person name="Turgeon B.G."/>
            <person name="de Wit P.J.G.M."/>
            <person name="Zhong S."/>
            <person name="Goodwin S.B."/>
            <person name="Grigoriev I.V."/>
        </authorList>
    </citation>
    <scope>NUCLEOTIDE SEQUENCE [LARGE SCALE GENOMIC DNA]</scope>
    <source>
        <strain evidence="1 2">CIRAD86</strain>
    </source>
</reference>
<dbReference type="Proteomes" id="UP000016932">
    <property type="component" value="Unassembled WGS sequence"/>
</dbReference>
<accession>N1Q9W7</accession>
<evidence type="ECO:0000313" key="1">
    <source>
        <dbReference type="EMBL" id="EME88586.1"/>
    </source>
</evidence>
<gene>
    <name evidence="1" type="ORF">MYCFIDRAFT_209849</name>
</gene>
<dbReference type="AlphaFoldDB" id="N1Q9W7"/>
<organism evidence="1 2">
    <name type="scientific">Pseudocercospora fijiensis (strain CIRAD86)</name>
    <name type="common">Black leaf streak disease fungus</name>
    <name type="synonym">Mycosphaerella fijiensis</name>
    <dbReference type="NCBI Taxonomy" id="383855"/>
    <lineage>
        <taxon>Eukaryota</taxon>
        <taxon>Fungi</taxon>
        <taxon>Dikarya</taxon>
        <taxon>Ascomycota</taxon>
        <taxon>Pezizomycotina</taxon>
        <taxon>Dothideomycetes</taxon>
        <taxon>Dothideomycetidae</taxon>
        <taxon>Mycosphaerellales</taxon>
        <taxon>Mycosphaerellaceae</taxon>
        <taxon>Pseudocercospora</taxon>
    </lineage>
</organism>
<dbReference type="KEGG" id="pfj:MYCFIDRAFT_209849"/>
<sequence>MMVSRTQPVRQGDGIMTFSWCIVFLITEVPLFDKPEGLCNDGDEQQWWNQVDAVLA</sequence>
<dbReference type="VEuPathDB" id="FungiDB:MYCFIDRAFT_209849"/>
<keyword evidence="2" id="KW-1185">Reference proteome</keyword>
<proteinExistence type="predicted"/>
<evidence type="ECO:0000313" key="2">
    <source>
        <dbReference type="Proteomes" id="UP000016932"/>
    </source>
</evidence>
<name>N1Q9W7_PSEFD</name>
<dbReference type="GeneID" id="19336915"/>
<protein>
    <submittedName>
        <fullName evidence="1">Uncharacterized protein</fullName>
    </submittedName>
</protein>
<dbReference type="RefSeq" id="XP_007921562.1">
    <property type="nucleotide sequence ID" value="XM_007923371.1"/>
</dbReference>
<dbReference type="EMBL" id="KB446555">
    <property type="protein sequence ID" value="EME88586.1"/>
    <property type="molecule type" value="Genomic_DNA"/>
</dbReference>
<dbReference type="HOGENOM" id="CLU_3015206_0_0_1"/>